<dbReference type="Pfam" id="PF16911">
    <property type="entry name" value="PapA_C"/>
    <property type="match status" value="1"/>
</dbReference>
<evidence type="ECO:0000256" key="10">
    <source>
        <dbReference type="ARBA" id="ARBA00032317"/>
    </source>
</evidence>
<feature type="region of interest" description="Disordered" evidence="12">
    <location>
        <begin position="180"/>
        <end position="200"/>
    </location>
</feature>
<comment type="similarity">
    <text evidence="4">Belongs to the acyltransferase PapA5 family.</text>
</comment>
<dbReference type="SUPFAM" id="SSF52777">
    <property type="entry name" value="CoA-dependent acyltransferases"/>
    <property type="match status" value="2"/>
</dbReference>
<evidence type="ECO:0000313" key="14">
    <source>
        <dbReference type="EMBL" id="AZO92753.1"/>
    </source>
</evidence>
<reference evidence="14" key="1">
    <citation type="journal article" date="2018" name="Appl. Environ. Microbiol.">
        <title>Discovery of 16-demethylrifamycins by Removing Predominant Polyketide Biosynthetic Pathway in Micromonospora sp. TP-A0468.</title>
        <authorList>
            <person name="Zhou Q."/>
            <person name="Luo G.C."/>
            <person name="Zhang H."/>
            <person name="Tang G.L."/>
        </authorList>
    </citation>
    <scope>NUCLEOTIDE SEQUENCE</scope>
    <source>
        <strain evidence="14">TP-A0468</strain>
    </source>
</reference>
<evidence type="ECO:0000259" key="13">
    <source>
        <dbReference type="Pfam" id="PF16911"/>
    </source>
</evidence>
<evidence type="ECO:0000256" key="5">
    <source>
        <dbReference type="ARBA" id="ARBA00012866"/>
    </source>
</evidence>
<keyword evidence="7" id="KW-0808">Transferase</keyword>
<comment type="catalytic activity">
    <reaction evidence="1">
        <text>2 a mycocerosyl-[mycocerosic acid synthase] + a phthiocerol = a dimycocerosyl phthiocerol + 2 holo-[mycocerosic acid synthase].</text>
        <dbReference type="EC" id="2.3.1.282"/>
    </reaction>
</comment>
<organism evidence="14">
    <name type="scientific">Micromonospora okii</name>
    <dbReference type="NCBI Taxonomy" id="1182970"/>
    <lineage>
        <taxon>Bacteria</taxon>
        <taxon>Bacillati</taxon>
        <taxon>Actinomycetota</taxon>
        <taxon>Actinomycetes</taxon>
        <taxon>Micromonosporales</taxon>
        <taxon>Micromonosporaceae</taxon>
        <taxon>Micromonospora</taxon>
    </lineage>
</organism>
<evidence type="ECO:0000256" key="4">
    <source>
        <dbReference type="ARBA" id="ARBA00006558"/>
    </source>
</evidence>
<dbReference type="AlphaFoldDB" id="A0A3S9GVB1"/>
<dbReference type="Gene3D" id="3.30.559.10">
    <property type="entry name" value="Chloramphenicol acetyltransferase-like domain"/>
    <property type="match status" value="1"/>
</dbReference>
<evidence type="ECO:0000256" key="9">
    <source>
        <dbReference type="ARBA" id="ARBA00030465"/>
    </source>
</evidence>
<comment type="catalytic activity">
    <reaction evidence="3">
        <text>2 a mycocerosyl-[mycocerosic acid synthase] + a phthiodiolone = a dimycocerosyl phthiodiolone + 2 holo-[mycocerosic acid synthase].</text>
        <dbReference type="EC" id="2.3.1.282"/>
    </reaction>
</comment>
<sequence>MLGTHADWRRSVTRAGIRRPLAPSEKIHAGREAYIGYTVRAVGRLDEAALAAAYEAVCRSYPQLTARIDTDDDGPVLAGSDARPQVGFRDGDLDRPLTGLELDQRRSLSALHVVRDGDEASVCLAVQHSIADAHHAIEVLTALWSGYTDLVDGVPVDLPRHPYPRSLEDLLAERGIHPAAPAPAAAPAPSPRQPAPPPEPVVRHVVQHRLSTAQTAALVERAHREHVTVNGLLSGAILLAEAEIRGLPLTDLLYRYTVNLRSRLTPPVGATEGTVVLGGVGFRATDAVAPDAVAIGRAIGEQLRAGLADGSIQRSLLDMLSGPGPAARPWEQGPAPAVVSMMNWGVLPPMRTPAGLRLTNFHSASRIREAVALGGYVVSTFDGRVGIDLAWPDGDPELPRRIDLLREQLGRVTRDR</sequence>
<dbReference type="GO" id="GO:0016746">
    <property type="term" value="F:acyltransferase activity"/>
    <property type="evidence" value="ECO:0007669"/>
    <property type="project" value="UniProtKB-KW"/>
</dbReference>
<evidence type="ECO:0000256" key="12">
    <source>
        <dbReference type="SAM" id="MobiDB-lite"/>
    </source>
</evidence>
<proteinExistence type="inferred from homology"/>
<feature type="domain" description="Phthiocerol/phthiodiolone dimycocerosyl transferase C-terminal" evidence="13">
    <location>
        <begin position="200"/>
        <end position="389"/>
    </location>
</feature>
<dbReference type="InterPro" id="IPR023213">
    <property type="entry name" value="CAT-like_dom_sf"/>
</dbReference>
<dbReference type="Gene3D" id="3.30.559.30">
    <property type="entry name" value="Nonribosomal peptide synthetase, condensation domain"/>
    <property type="match status" value="1"/>
</dbReference>
<name>A0A3S9GVB1_9ACTN</name>
<evidence type="ECO:0000256" key="6">
    <source>
        <dbReference type="ARBA" id="ARBA00013449"/>
    </source>
</evidence>
<evidence type="ECO:0000256" key="11">
    <source>
        <dbReference type="ARBA" id="ARBA00033407"/>
    </source>
</evidence>
<evidence type="ECO:0000256" key="7">
    <source>
        <dbReference type="ARBA" id="ARBA00022679"/>
    </source>
</evidence>
<evidence type="ECO:0000256" key="2">
    <source>
        <dbReference type="ARBA" id="ARBA00000625"/>
    </source>
</evidence>
<evidence type="ECO:0000256" key="1">
    <source>
        <dbReference type="ARBA" id="ARBA00000026"/>
    </source>
</evidence>
<accession>A0A3S9GVB1</accession>
<evidence type="ECO:0000256" key="3">
    <source>
        <dbReference type="ARBA" id="ARBA00001907"/>
    </source>
</evidence>
<dbReference type="EC" id="2.3.1.282" evidence="5"/>
<dbReference type="EMBL" id="MH311780">
    <property type="protein sequence ID" value="AZO92753.1"/>
    <property type="molecule type" value="Genomic_DNA"/>
</dbReference>
<dbReference type="InterPro" id="IPR031641">
    <property type="entry name" value="PapA_C"/>
</dbReference>
<protein>
    <recommendedName>
        <fullName evidence="6">Phthiocerol/phthiodiolone dimycocerosyl transferase</fullName>
        <ecNumber evidence="5">2.3.1.282</ecNumber>
    </recommendedName>
    <alternativeName>
        <fullName evidence="11">Acyltransferase PapA5</fullName>
    </alternativeName>
    <alternativeName>
        <fullName evidence="9">Phthiocerol/phthiodiolone O-acyltransferase</fullName>
    </alternativeName>
    <alternativeName>
        <fullName evidence="10">Polyketide synthase-associated protein A5</fullName>
    </alternativeName>
</protein>
<comment type="catalytic activity">
    <reaction evidence="2">
        <text>2 a mycocerosyl-[mycocerosic acid synthase] + a phenolphthiocerol = a dimycocerosyl phenolphthiocerol + 2 holo-[mycocerosic acid synthase].</text>
        <dbReference type="EC" id="2.3.1.282"/>
    </reaction>
</comment>
<keyword evidence="8" id="KW-0012">Acyltransferase</keyword>
<dbReference type="NCBIfam" id="NF006787">
    <property type="entry name" value="PRK09294.1-1"/>
    <property type="match status" value="1"/>
</dbReference>
<gene>
    <name evidence="14" type="ORF">mr_0618</name>
</gene>
<evidence type="ECO:0000256" key="8">
    <source>
        <dbReference type="ARBA" id="ARBA00023315"/>
    </source>
</evidence>